<sequence length="267" mass="30691">MEIDRPDSMESNFVSMKPAVEFIDVLDQYSYNENLHCCFKFNDYTPQEGDRISIFKLGWSFVKDYVVFEWAPVGSRERRHTVVFNKHILPKNSNEIYQICYISGENVLQGASSPFQFTAEVLTQNNMSSIAPTEELRDKTSASLGKEYELKKLREENAMLRESLRAVIAQKGVASCKNYDADISELKQVMDNLKASLSVQQNDINMLKLKITEGGEEYKKLYLDKVKIEKKYDKLKTKMEEAAKPVSEMVNFDIGDLKSIPPFPFSK</sequence>
<dbReference type="PANTHER" id="PTHR31915">
    <property type="entry name" value="SKICH DOMAIN-CONTAINING PROTEIN"/>
    <property type="match status" value="1"/>
</dbReference>
<dbReference type="Gene3D" id="2.60.40.2840">
    <property type="match status" value="1"/>
</dbReference>
<keyword evidence="1 2" id="KW-0175">Coiled coil</keyword>
<evidence type="ECO:0000313" key="5">
    <source>
        <dbReference type="Proteomes" id="UP001162156"/>
    </source>
</evidence>
<dbReference type="InterPro" id="IPR051002">
    <property type="entry name" value="UBA_autophagy_assoc_protein"/>
</dbReference>
<dbReference type="Proteomes" id="UP001162156">
    <property type="component" value="Unassembled WGS sequence"/>
</dbReference>
<evidence type="ECO:0000259" key="3">
    <source>
        <dbReference type="Pfam" id="PF17751"/>
    </source>
</evidence>
<keyword evidence="5" id="KW-1185">Reference proteome</keyword>
<evidence type="ECO:0000256" key="2">
    <source>
        <dbReference type="SAM" id="Coils"/>
    </source>
</evidence>
<dbReference type="EMBL" id="JANEYF010003809">
    <property type="protein sequence ID" value="KAJ8933833.1"/>
    <property type="molecule type" value="Genomic_DNA"/>
</dbReference>
<dbReference type="PANTHER" id="PTHR31915:SF6">
    <property type="entry name" value="SKICH DOMAIN-CONTAINING PROTEIN"/>
    <property type="match status" value="1"/>
</dbReference>
<evidence type="ECO:0000313" key="4">
    <source>
        <dbReference type="EMBL" id="KAJ8933833.1"/>
    </source>
</evidence>
<gene>
    <name evidence="4" type="ORF">NQ314_013755</name>
</gene>
<evidence type="ECO:0000256" key="1">
    <source>
        <dbReference type="ARBA" id="ARBA00023054"/>
    </source>
</evidence>
<feature type="coiled-coil region" evidence="2">
    <location>
        <begin position="150"/>
        <end position="210"/>
    </location>
</feature>
<dbReference type="AlphaFoldDB" id="A0AAV8X5I7"/>
<dbReference type="InterPro" id="IPR041611">
    <property type="entry name" value="SKICH"/>
</dbReference>
<name>A0AAV8X5I7_9CUCU</name>
<dbReference type="Pfam" id="PF17751">
    <property type="entry name" value="SKICH"/>
    <property type="match status" value="1"/>
</dbReference>
<feature type="domain" description="SKICH" evidence="3">
    <location>
        <begin position="20"/>
        <end position="117"/>
    </location>
</feature>
<accession>A0AAV8X5I7</accession>
<comment type="caution">
    <text evidence="4">The sequence shown here is derived from an EMBL/GenBank/DDBJ whole genome shotgun (WGS) entry which is preliminary data.</text>
</comment>
<reference evidence="4" key="1">
    <citation type="journal article" date="2023" name="Insect Mol. Biol.">
        <title>Genome sequencing provides insights into the evolution of gene families encoding plant cell wall-degrading enzymes in longhorned beetles.</title>
        <authorList>
            <person name="Shin N.R."/>
            <person name="Okamura Y."/>
            <person name="Kirsch R."/>
            <person name="Pauchet Y."/>
        </authorList>
    </citation>
    <scope>NUCLEOTIDE SEQUENCE</scope>
    <source>
        <strain evidence="4">RBIC_L_NR</strain>
    </source>
</reference>
<organism evidence="4 5">
    <name type="scientific">Rhamnusium bicolor</name>
    <dbReference type="NCBI Taxonomy" id="1586634"/>
    <lineage>
        <taxon>Eukaryota</taxon>
        <taxon>Metazoa</taxon>
        <taxon>Ecdysozoa</taxon>
        <taxon>Arthropoda</taxon>
        <taxon>Hexapoda</taxon>
        <taxon>Insecta</taxon>
        <taxon>Pterygota</taxon>
        <taxon>Neoptera</taxon>
        <taxon>Endopterygota</taxon>
        <taxon>Coleoptera</taxon>
        <taxon>Polyphaga</taxon>
        <taxon>Cucujiformia</taxon>
        <taxon>Chrysomeloidea</taxon>
        <taxon>Cerambycidae</taxon>
        <taxon>Lepturinae</taxon>
        <taxon>Rhagiini</taxon>
        <taxon>Rhamnusium</taxon>
    </lineage>
</organism>
<proteinExistence type="predicted"/>
<protein>
    <recommendedName>
        <fullName evidence="3">SKICH domain-containing protein</fullName>
    </recommendedName>
</protein>